<dbReference type="EC" id="3.6.4.13" evidence="1"/>
<dbReference type="GO" id="GO:0005524">
    <property type="term" value="F:ATP binding"/>
    <property type="evidence" value="ECO:0007669"/>
    <property type="project" value="UniProtKB-KW"/>
</dbReference>
<dbReference type="AlphaFoldDB" id="A0A835CC29"/>
<feature type="domain" description="Helicase ATP-binding" evidence="9">
    <location>
        <begin position="170"/>
        <end position="346"/>
    </location>
</feature>
<dbReference type="InterPro" id="IPR027417">
    <property type="entry name" value="P-loop_NTPase"/>
</dbReference>
<evidence type="ECO:0000259" key="9">
    <source>
        <dbReference type="PROSITE" id="PS51192"/>
    </source>
</evidence>
<dbReference type="EMBL" id="JACEFO010001686">
    <property type="protein sequence ID" value="KAF8721240.1"/>
    <property type="molecule type" value="Genomic_DNA"/>
</dbReference>
<dbReference type="SUPFAM" id="SSF52540">
    <property type="entry name" value="P-loop containing nucleoside triphosphate hydrolases"/>
    <property type="match status" value="1"/>
</dbReference>
<feature type="compositionally biased region" description="Basic and acidic residues" evidence="8">
    <location>
        <begin position="1"/>
        <end position="13"/>
    </location>
</feature>
<accession>A0A835CC29</accession>
<evidence type="ECO:0000256" key="1">
    <source>
        <dbReference type="ARBA" id="ARBA00012552"/>
    </source>
</evidence>
<dbReference type="GO" id="GO:0016787">
    <property type="term" value="F:hydrolase activity"/>
    <property type="evidence" value="ECO:0007669"/>
    <property type="project" value="UniProtKB-KW"/>
</dbReference>
<protein>
    <recommendedName>
        <fullName evidence="1">RNA helicase</fullName>
        <ecNumber evidence="1">3.6.4.13</ecNumber>
    </recommendedName>
</protein>
<name>A0A835CC29_9POAL</name>
<feature type="compositionally biased region" description="Low complexity" evidence="8">
    <location>
        <begin position="26"/>
        <end position="49"/>
    </location>
</feature>
<feature type="domain" description="DEAD-box RNA helicase Q" evidence="11">
    <location>
        <begin position="136"/>
        <end position="165"/>
    </location>
</feature>
<dbReference type="PROSITE" id="PS51192">
    <property type="entry name" value="HELICASE_ATP_BIND_1"/>
    <property type="match status" value="1"/>
</dbReference>
<dbReference type="CDD" id="cd18787">
    <property type="entry name" value="SF2_C_DEAD"/>
    <property type="match status" value="1"/>
</dbReference>
<keyword evidence="6" id="KW-0694">RNA-binding</keyword>
<evidence type="ECO:0000256" key="2">
    <source>
        <dbReference type="ARBA" id="ARBA00022741"/>
    </source>
</evidence>
<dbReference type="Proteomes" id="UP000636709">
    <property type="component" value="Unassembled WGS sequence"/>
</dbReference>
<dbReference type="PROSITE" id="PS51194">
    <property type="entry name" value="HELICASE_CTER"/>
    <property type="match status" value="1"/>
</dbReference>
<keyword evidence="13" id="KW-1185">Reference proteome</keyword>
<keyword evidence="3" id="KW-0378">Hydrolase</keyword>
<dbReference type="SMART" id="SM00490">
    <property type="entry name" value="HELICc"/>
    <property type="match status" value="1"/>
</dbReference>
<comment type="caution">
    <text evidence="12">The sequence shown here is derived from an EMBL/GenBank/DDBJ whole genome shotgun (WGS) entry which is preliminary data.</text>
</comment>
<dbReference type="Pfam" id="PF00271">
    <property type="entry name" value="Helicase_C"/>
    <property type="match status" value="1"/>
</dbReference>
<keyword evidence="5" id="KW-0067">ATP-binding</keyword>
<dbReference type="PROSITE" id="PS51195">
    <property type="entry name" value="Q_MOTIF"/>
    <property type="match status" value="1"/>
</dbReference>
<evidence type="ECO:0000256" key="6">
    <source>
        <dbReference type="ARBA" id="ARBA00022884"/>
    </source>
</evidence>
<evidence type="ECO:0000256" key="5">
    <source>
        <dbReference type="ARBA" id="ARBA00022840"/>
    </source>
</evidence>
<evidence type="ECO:0000256" key="3">
    <source>
        <dbReference type="ARBA" id="ARBA00022801"/>
    </source>
</evidence>
<dbReference type="InterPro" id="IPR011545">
    <property type="entry name" value="DEAD/DEAH_box_helicase_dom"/>
</dbReference>
<dbReference type="GO" id="GO:0003724">
    <property type="term" value="F:RNA helicase activity"/>
    <property type="evidence" value="ECO:0007669"/>
    <property type="project" value="UniProtKB-EC"/>
</dbReference>
<evidence type="ECO:0000313" key="12">
    <source>
        <dbReference type="EMBL" id="KAF8721240.1"/>
    </source>
</evidence>
<dbReference type="Pfam" id="PF00270">
    <property type="entry name" value="DEAD"/>
    <property type="match status" value="1"/>
</dbReference>
<dbReference type="Gene3D" id="3.40.50.300">
    <property type="entry name" value="P-loop containing nucleotide triphosphate hydrolases"/>
    <property type="match status" value="2"/>
</dbReference>
<sequence>MADKASPEKKSWADVEEEEEAKAKAEAAAAAAAAAPSSSSSTSEPTVEAQAKQIEALSLAPPEDDAAAAGEEGPPLLDDSDDSQIQAVRSPSVSVPRFPPTRPSQSGSLGLLIDWCHSDFATPQVTSGGTVYESASTFEDLKLSPELLKGLHDEMGFSRPSKIQAITLPMILTPPYKDLVAQAHNGSGKTTCFVLGMLSRVDPNRKIPQAICICPTRELAQQNKAVLMRMGKFTGITCACATPPAQKDYVPVSKMPVINDQIVIGTSGTLIKWITNKKVATREIKILVFDEADHMLAEDGFRSDSERIMRDIQRSAGGCQVLLFSATFNERVKDFVTRVIKDGNQIFVKKEELTLEKVKQYKVQVPDEAAKIEVIRDKIFEFGQKVGQVIIFVRTKQSTKNVHNALTREDYVCSSIQGSLDQGEREKIIQEFKDGYTKVLISTDVLARGFDQAQVNLVINYDMPIKFGTRDEPDYEVYLHRIGRAGRFGRKGAVFNLLCGETDNVVMRKIENYFQHQVPEVRNWKNEEDFETALKDAGLL</sequence>
<evidence type="ECO:0000256" key="8">
    <source>
        <dbReference type="SAM" id="MobiDB-lite"/>
    </source>
</evidence>
<gene>
    <name evidence="12" type="ORF">HU200_023165</name>
</gene>
<feature type="short sequence motif" description="Q motif" evidence="7">
    <location>
        <begin position="136"/>
        <end position="165"/>
    </location>
</feature>
<organism evidence="12 13">
    <name type="scientific">Digitaria exilis</name>
    <dbReference type="NCBI Taxonomy" id="1010633"/>
    <lineage>
        <taxon>Eukaryota</taxon>
        <taxon>Viridiplantae</taxon>
        <taxon>Streptophyta</taxon>
        <taxon>Embryophyta</taxon>
        <taxon>Tracheophyta</taxon>
        <taxon>Spermatophyta</taxon>
        <taxon>Magnoliopsida</taxon>
        <taxon>Liliopsida</taxon>
        <taxon>Poales</taxon>
        <taxon>Poaceae</taxon>
        <taxon>PACMAD clade</taxon>
        <taxon>Panicoideae</taxon>
        <taxon>Panicodae</taxon>
        <taxon>Paniceae</taxon>
        <taxon>Anthephorinae</taxon>
        <taxon>Digitaria</taxon>
    </lineage>
</organism>
<evidence type="ECO:0000256" key="7">
    <source>
        <dbReference type="PROSITE-ProRule" id="PRU00552"/>
    </source>
</evidence>
<feature type="region of interest" description="Disordered" evidence="8">
    <location>
        <begin position="1"/>
        <end position="82"/>
    </location>
</feature>
<dbReference type="InterPro" id="IPR014014">
    <property type="entry name" value="RNA_helicase_DEAD_Q_motif"/>
</dbReference>
<proteinExistence type="predicted"/>
<feature type="compositionally biased region" description="Low complexity" evidence="8">
    <location>
        <begin position="56"/>
        <end position="77"/>
    </location>
</feature>
<dbReference type="InterPro" id="IPR014001">
    <property type="entry name" value="Helicase_ATP-bd"/>
</dbReference>
<evidence type="ECO:0000259" key="11">
    <source>
        <dbReference type="PROSITE" id="PS51195"/>
    </source>
</evidence>
<evidence type="ECO:0000259" key="10">
    <source>
        <dbReference type="PROSITE" id="PS51194"/>
    </source>
</evidence>
<dbReference type="GO" id="GO:0003723">
    <property type="term" value="F:RNA binding"/>
    <property type="evidence" value="ECO:0007669"/>
    <property type="project" value="UniProtKB-KW"/>
</dbReference>
<evidence type="ECO:0000256" key="4">
    <source>
        <dbReference type="ARBA" id="ARBA00022806"/>
    </source>
</evidence>
<evidence type="ECO:0000313" key="13">
    <source>
        <dbReference type="Proteomes" id="UP000636709"/>
    </source>
</evidence>
<keyword evidence="4" id="KW-0347">Helicase</keyword>
<dbReference type="InterPro" id="IPR001650">
    <property type="entry name" value="Helicase_C-like"/>
</dbReference>
<dbReference type="PANTHER" id="PTHR47958">
    <property type="entry name" value="ATP-DEPENDENT RNA HELICASE DBP3"/>
    <property type="match status" value="1"/>
</dbReference>
<feature type="domain" description="Helicase C-terminal" evidence="10">
    <location>
        <begin position="378"/>
        <end position="529"/>
    </location>
</feature>
<dbReference type="CDD" id="cd17963">
    <property type="entry name" value="DEADc_DDX19_DDX25"/>
    <property type="match status" value="1"/>
</dbReference>
<keyword evidence="2" id="KW-0547">Nucleotide-binding</keyword>
<reference evidence="12" key="1">
    <citation type="submission" date="2020-07" db="EMBL/GenBank/DDBJ databases">
        <title>Genome sequence and genetic diversity analysis of an under-domesticated orphan crop, white fonio (Digitaria exilis).</title>
        <authorList>
            <person name="Bennetzen J.L."/>
            <person name="Chen S."/>
            <person name="Ma X."/>
            <person name="Wang X."/>
            <person name="Yssel A.E.J."/>
            <person name="Chaluvadi S.R."/>
            <person name="Johnson M."/>
            <person name="Gangashetty P."/>
            <person name="Hamidou F."/>
            <person name="Sanogo M.D."/>
            <person name="Zwaenepoel A."/>
            <person name="Wallace J."/>
            <person name="Van De Peer Y."/>
            <person name="Van Deynze A."/>
        </authorList>
    </citation>
    <scope>NUCLEOTIDE SEQUENCE</scope>
    <source>
        <tissue evidence="12">Leaves</tissue>
    </source>
</reference>
<dbReference type="OrthoDB" id="10265785at2759"/>
<dbReference type="SMART" id="SM00487">
    <property type="entry name" value="DEXDc"/>
    <property type="match status" value="1"/>
</dbReference>